<dbReference type="GO" id="GO:0005739">
    <property type="term" value="C:mitochondrion"/>
    <property type="evidence" value="ECO:0007669"/>
    <property type="project" value="TreeGrafter"/>
</dbReference>
<proteinExistence type="predicted"/>
<dbReference type="STRING" id="2769.R7QMF6"/>
<dbReference type="Gramene" id="CDF38661">
    <property type="protein sequence ID" value="CDF38661"/>
    <property type="gene ID" value="CHC_T00001170001"/>
</dbReference>
<dbReference type="InterPro" id="IPR036866">
    <property type="entry name" value="RibonucZ/Hydroxyglut_hydro"/>
</dbReference>
<dbReference type="GeneID" id="17326285"/>
<evidence type="ECO:0000313" key="1">
    <source>
        <dbReference type="EMBL" id="CDF38661.1"/>
    </source>
</evidence>
<protein>
    <submittedName>
        <fullName evidence="1">Uncharacterized protein</fullName>
    </submittedName>
</protein>
<sequence length="61" mass="7042">MPFTGDSLLIRVCVRGRMDFQDGDPEALLRSVIERLFSLPPDTVVYRAHDYRRLLFSTIAD</sequence>
<name>R7QMF6_CHOCR</name>
<dbReference type="KEGG" id="ccp:CHC_T00001170001"/>
<accession>R7QMF6</accession>
<dbReference type="OrthoDB" id="449487at2759"/>
<dbReference type="EMBL" id="HG001950">
    <property type="protein sequence ID" value="CDF38661.1"/>
    <property type="molecule type" value="Genomic_DNA"/>
</dbReference>
<dbReference type="GO" id="GO:0070813">
    <property type="term" value="P:hydrogen sulfide metabolic process"/>
    <property type="evidence" value="ECO:0007669"/>
    <property type="project" value="TreeGrafter"/>
</dbReference>
<reference evidence="2" key="1">
    <citation type="journal article" date="2013" name="Proc. Natl. Acad. Sci. U.S.A.">
        <title>Genome structure and metabolic features in the red seaweed Chondrus crispus shed light on evolution of the Archaeplastida.</title>
        <authorList>
            <person name="Collen J."/>
            <person name="Porcel B."/>
            <person name="Carre W."/>
            <person name="Ball S.G."/>
            <person name="Chaparro C."/>
            <person name="Tonon T."/>
            <person name="Barbeyron T."/>
            <person name="Michel G."/>
            <person name="Noel B."/>
            <person name="Valentin K."/>
            <person name="Elias M."/>
            <person name="Artiguenave F."/>
            <person name="Arun A."/>
            <person name="Aury J.M."/>
            <person name="Barbosa-Neto J.F."/>
            <person name="Bothwell J.H."/>
            <person name="Bouget F.Y."/>
            <person name="Brillet L."/>
            <person name="Cabello-Hurtado F."/>
            <person name="Capella-Gutierrez S."/>
            <person name="Charrier B."/>
            <person name="Cladiere L."/>
            <person name="Cock J.M."/>
            <person name="Coelho S.M."/>
            <person name="Colleoni C."/>
            <person name="Czjzek M."/>
            <person name="Da Silva C."/>
            <person name="Delage L."/>
            <person name="Denoeud F."/>
            <person name="Deschamps P."/>
            <person name="Dittami S.M."/>
            <person name="Gabaldon T."/>
            <person name="Gachon C.M."/>
            <person name="Groisillier A."/>
            <person name="Herve C."/>
            <person name="Jabbari K."/>
            <person name="Katinka M."/>
            <person name="Kloareg B."/>
            <person name="Kowalczyk N."/>
            <person name="Labadie K."/>
            <person name="Leblanc C."/>
            <person name="Lopez P.J."/>
            <person name="McLachlan D.H."/>
            <person name="Meslet-Cladiere L."/>
            <person name="Moustafa A."/>
            <person name="Nehr Z."/>
            <person name="Nyvall Collen P."/>
            <person name="Panaud O."/>
            <person name="Partensky F."/>
            <person name="Poulain J."/>
            <person name="Rensing S.A."/>
            <person name="Rousvoal S."/>
            <person name="Samson G."/>
            <person name="Symeonidi A."/>
            <person name="Weissenbach J."/>
            <person name="Zambounis A."/>
            <person name="Wincker P."/>
            <person name="Boyen C."/>
        </authorList>
    </citation>
    <scope>NUCLEOTIDE SEQUENCE [LARGE SCALE GENOMIC DNA]</scope>
    <source>
        <strain evidence="2">cv. Stackhouse</strain>
    </source>
</reference>
<dbReference type="InterPro" id="IPR051682">
    <property type="entry name" value="Mito_Persulfide_Diox"/>
</dbReference>
<dbReference type="GO" id="GO:0006749">
    <property type="term" value="P:glutathione metabolic process"/>
    <property type="evidence" value="ECO:0007669"/>
    <property type="project" value="TreeGrafter"/>
</dbReference>
<keyword evidence="2" id="KW-1185">Reference proteome</keyword>
<organism evidence="1 2">
    <name type="scientific">Chondrus crispus</name>
    <name type="common">Carrageen Irish moss</name>
    <name type="synonym">Polymorpha crispa</name>
    <dbReference type="NCBI Taxonomy" id="2769"/>
    <lineage>
        <taxon>Eukaryota</taxon>
        <taxon>Rhodophyta</taxon>
        <taxon>Florideophyceae</taxon>
        <taxon>Rhodymeniophycidae</taxon>
        <taxon>Gigartinales</taxon>
        <taxon>Gigartinaceae</taxon>
        <taxon>Chondrus</taxon>
    </lineage>
</organism>
<dbReference type="SUPFAM" id="SSF56281">
    <property type="entry name" value="Metallo-hydrolase/oxidoreductase"/>
    <property type="match status" value="1"/>
</dbReference>
<dbReference type="Proteomes" id="UP000012073">
    <property type="component" value="Unassembled WGS sequence"/>
</dbReference>
<dbReference type="GO" id="GO:0050313">
    <property type="term" value="F:sulfur dioxygenase activity"/>
    <property type="evidence" value="ECO:0007669"/>
    <property type="project" value="TreeGrafter"/>
</dbReference>
<dbReference type="PANTHER" id="PTHR43084:SF1">
    <property type="entry name" value="PERSULFIDE DIOXYGENASE ETHE1, MITOCHONDRIAL"/>
    <property type="match status" value="1"/>
</dbReference>
<dbReference type="Gene3D" id="3.60.15.10">
    <property type="entry name" value="Ribonuclease Z/Hydroxyacylglutathione hydrolase-like"/>
    <property type="match status" value="1"/>
</dbReference>
<gene>
    <name evidence="1" type="ORF">CHC_T00001170001</name>
</gene>
<dbReference type="PANTHER" id="PTHR43084">
    <property type="entry name" value="PERSULFIDE DIOXYGENASE ETHE1"/>
    <property type="match status" value="1"/>
</dbReference>
<dbReference type="AlphaFoldDB" id="R7QMF6"/>
<dbReference type="RefSeq" id="XP_005718566.1">
    <property type="nucleotide sequence ID" value="XM_005718509.1"/>
</dbReference>
<evidence type="ECO:0000313" key="2">
    <source>
        <dbReference type="Proteomes" id="UP000012073"/>
    </source>
</evidence>